<evidence type="ECO:0000313" key="2">
    <source>
        <dbReference type="Proteomes" id="UP000550707"/>
    </source>
</evidence>
<dbReference type="EMBL" id="JACASF010000020">
    <property type="protein sequence ID" value="KAF6412772.1"/>
    <property type="molecule type" value="Genomic_DNA"/>
</dbReference>
<sequence length="51" mass="6069">MRSTQKWKLLSKASSQKPCGNRTESWMIYFLLIKLVAAPRDPWRFYTSCLM</sequence>
<keyword evidence="2" id="KW-1185">Reference proteome</keyword>
<accession>A0A7J8CPW9</accession>
<protein>
    <submittedName>
        <fullName evidence="1">BCL2 like 15</fullName>
    </submittedName>
</protein>
<dbReference type="AlphaFoldDB" id="A0A7J8CPW9"/>
<proteinExistence type="predicted"/>
<gene>
    <name evidence="1" type="ORF">HJG59_001429</name>
</gene>
<dbReference type="Proteomes" id="UP000550707">
    <property type="component" value="Unassembled WGS sequence"/>
</dbReference>
<name>A0A7J8CPW9_MOLMO</name>
<comment type="caution">
    <text evidence="1">The sequence shown here is derived from an EMBL/GenBank/DDBJ whole genome shotgun (WGS) entry which is preliminary data.</text>
</comment>
<organism evidence="1 2">
    <name type="scientific">Molossus molossus</name>
    <name type="common">Pallas' mastiff bat</name>
    <name type="synonym">Vespertilio molossus</name>
    <dbReference type="NCBI Taxonomy" id="27622"/>
    <lineage>
        <taxon>Eukaryota</taxon>
        <taxon>Metazoa</taxon>
        <taxon>Chordata</taxon>
        <taxon>Craniata</taxon>
        <taxon>Vertebrata</taxon>
        <taxon>Euteleostomi</taxon>
        <taxon>Mammalia</taxon>
        <taxon>Eutheria</taxon>
        <taxon>Laurasiatheria</taxon>
        <taxon>Chiroptera</taxon>
        <taxon>Yangochiroptera</taxon>
        <taxon>Molossidae</taxon>
        <taxon>Molossus</taxon>
    </lineage>
</organism>
<evidence type="ECO:0000313" key="1">
    <source>
        <dbReference type="EMBL" id="KAF6412772.1"/>
    </source>
</evidence>
<reference evidence="1 2" key="1">
    <citation type="journal article" date="2020" name="Nature">
        <title>Six reference-quality genomes reveal evolution of bat adaptations.</title>
        <authorList>
            <person name="Jebb D."/>
            <person name="Huang Z."/>
            <person name="Pippel M."/>
            <person name="Hughes G.M."/>
            <person name="Lavrichenko K."/>
            <person name="Devanna P."/>
            <person name="Winkler S."/>
            <person name="Jermiin L.S."/>
            <person name="Skirmuntt E.C."/>
            <person name="Katzourakis A."/>
            <person name="Burkitt-Gray L."/>
            <person name="Ray D.A."/>
            <person name="Sullivan K.A.M."/>
            <person name="Roscito J.G."/>
            <person name="Kirilenko B.M."/>
            <person name="Davalos L.M."/>
            <person name="Corthals A.P."/>
            <person name="Power M.L."/>
            <person name="Jones G."/>
            <person name="Ransome R.D."/>
            <person name="Dechmann D.K.N."/>
            <person name="Locatelli A.G."/>
            <person name="Puechmaille S.J."/>
            <person name="Fedrigo O."/>
            <person name="Jarvis E.D."/>
            <person name="Hiller M."/>
            <person name="Vernes S.C."/>
            <person name="Myers E.W."/>
            <person name="Teeling E.C."/>
        </authorList>
    </citation>
    <scope>NUCLEOTIDE SEQUENCE [LARGE SCALE GENOMIC DNA]</scope>
    <source>
        <strain evidence="1">MMolMol1</strain>
        <tissue evidence="1">Muscle</tissue>
    </source>
</reference>